<evidence type="ECO:0000256" key="1">
    <source>
        <dbReference type="ARBA" id="ARBA00022723"/>
    </source>
</evidence>
<organism evidence="7 8">
    <name type="scientific">Candidatus Methanoperedens nitratireducens</name>
    <dbReference type="NCBI Taxonomy" id="1392998"/>
    <lineage>
        <taxon>Archaea</taxon>
        <taxon>Methanobacteriati</taxon>
        <taxon>Methanobacteriota</taxon>
        <taxon>Stenosarchaea group</taxon>
        <taxon>Methanomicrobia</taxon>
        <taxon>Methanosarcinales</taxon>
        <taxon>ANME-2 cluster</taxon>
        <taxon>Candidatus Methanoperedentaceae</taxon>
        <taxon>Candidatus Methanoperedens</taxon>
    </lineage>
</organism>
<dbReference type="CDD" id="cd04207">
    <property type="entry name" value="CuRO_3_LCC_like"/>
    <property type="match status" value="1"/>
</dbReference>
<dbReference type="InterPro" id="IPR011707">
    <property type="entry name" value="Cu-oxidase-like_N"/>
</dbReference>
<dbReference type="Proteomes" id="UP000027153">
    <property type="component" value="Unassembled WGS sequence"/>
</dbReference>
<evidence type="ECO:0000259" key="4">
    <source>
        <dbReference type="Pfam" id="PF00394"/>
    </source>
</evidence>
<protein>
    <submittedName>
        <fullName evidence="7">Putative multicopper oxidase</fullName>
    </submittedName>
</protein>
<evidence type="ECO:0000259" key="5">
    <source>
        <dbReference type="Pfam" id="PF07731"/>
    </source>
</evidence>
<dbReference type="InterPro" id="IPR002355">
    <property type="entry name" value="Cu_oxidase_Cu_BS"/>
</dbReference>
<dbReference type="OrthoDB" id="12293at2157"/>
<dbReference type="Pfam" id="PF07731">
    <property type="entry name" value="Cu-oxidase_2"/>
    <property type="match status" value="1"/>
</dbReference>
<dbReference type="InterPro" id="IPR008972">
    <property type="entry name" value="Cupredoxin"/>
</dbReference>
<feature type="domain" description="Plastocyanin-like" evidence="6">
    <location>
        <begin position="68"/>
        <end position="168"/>
    </location>
</feature>
<dbReference type="EMBL" id="JMIY01000001">
    <property type="protein sequence ID" value="KCZ73034.1"/>
    <property type="molecule type" value="Genomic_DNA"/>
</dbReference>
<keyword evidence="1" id="KW-0479">Metal-binding</keyword>
<evidence type="ECO:0000256" key="2">
    <source>
        <dbReference type="ARBA" id="ARBA00023002"/>
    </source>
</evidence>
<dbReference type="SUPFAM" id="SSF49503">
    <property type="entry name" value="Cupredoxins"/>
    <property type="match status" value="3"/>
</dbReference>
<dbReference type="PANTHER" id="PTHR11709">
    <property type="entry name" value="MULTI-COPPER OXIDASE"/>
    <property type="match status" value="1"/>
</dbReference>
<dbReference type="PROSITE" id="PS00080">
    <property type="entry name" value="MULTICOPPER_OXIDASE2"/>
    <property type="match status" value="1"/>
</dbReference>
<evidence type="ECO:0000313" key="8">
    <source>
        <dbReference type="Proteomes" id="UP000027153"/>
    </source>
</evidence>
<evidence type="ECO:0000256" key="3">
    <source>
        <dbReference type="ARBA" id="ARBA00023008"/>
    </source>
</evidence>
<keyword evidence="3" id="KW-0186">Copper</keyword>
<dbReference type="GO" id="GO:0005507">
    <property type="term" value="F:copper ion binding"/>
    <property type="evidence" value="ECO:0007669"/>
    <property type="project" value="InterPro"/>
</dbReference>
<dbReference type="GO" id="GO:0016491">
    <property type="term" value="F:oxidoreductase activity"/>
    <property type="evidence" value="ECO:0007669"/>
    <property type="project" value="UniProtKB-KW"/>
</dbReference>
<gene>
    <name evidence="7" type="ORF">ANME2D_00093</name>
</gene>
<evidence type="ECO:0000313" key="7">
    <source>
        <dbReference type="EMBL" id="KCZ73034.1"/>
    </source>
</evidence>
<dbReference type="Pfam" id="PF07732">
    <property type="entry name" value="Cu-oxidase_3"/>
    <property type="match status" value="1"/>
</dbReference>
<dbReference type="RefSeq" id="WP_052368483.1">
    <property type="nucleotide sequence ID" value="NZ_JMIY01000001.1"/>
</dbReference>
<dbReference type="PANTHER" id="PTHR11709:SF394">
    <property type="entry name" value="FI03373P-RELATED"/>
    <property type="match status" value="1"/>
</dbReference>
<dbReference type="InterPro" id="IPR001117">
    <property type="entry name" value="Cu-oxidase_2nd"/>
</dbReference>
<feature type="domain" description="Plastocyanin-like" evidence="5">
    <location>
        <begin position="401"/>
        <end position="515"/>
    </location>
</feature>
<reference evidence="7 8" key="1">
    <citation type="journal article" date="2013" name="Nature">
        <title>Anaerobic oxidation of methane coupled to nitrate reduction in a novel archaeal lineage.</title>
        <authorList>
            <person name="Haroon M.F."/>
            <person name="Hu S."/>
            <person name="Shi Y."/>
            <person name="Imelfort M."/>
            <person name="Keller J."/>
            <person name="Hugenholtz P."/>
            <person name="Yuan Z."/>
            <person name="Tyson G.W."/>
        </authorList>
    </citation>
    <scope>NUCLEOTIDE SEQUENCE [LARGE SCALE GENOMIC DNA]</scope>
    <source>
        <strain evidence="7 8">ANME-2d</strain>
    </source>
</reference>
<dbReference type="InterPro" id="IPR011706">
    <property type="entry name" value="Cu-oxidase_C"/>
</dbReference>
<dbReference type="CDD" id="cd13861">
    <property type="entry name" value="CuRO_1_CumA_like"/>
    <property type="match status" value="1"/>
</dbReference>
<evidence type="ECO:0000259" key="6">
    <source>
        <dbReference type="Pfam" id="PF07732"/>
    </source>
</evidence>
<proteinExistence type="predicted"/>
<feature type="domain" description="Plastocyanin-like" evidence="4">
    <location>
        <begin position="214"/>
        <end position="311"/>
    </location>
</feature>
<keyword evidence="8" id="KW-1185">Reference proteome</keyword>
<dbReference type="PATRIC" id="fig|1392998.3.peg.453"/>
<keyword evidence="2" id="KW-0560">Oxidoreductase</keyword>
<dbReference type="AlphaFoldDB" id="A0A062VBH4"/>
<comment type="caution">
    <text evidence="7">The sequence shown here is derived from an EMBL/GenBank/DDBJ whole genome shotgun (WGS) entry which is preliminary data.</text>
</comment>
<dbReference type="InterPro" id="IPR045087">
    <property type="entry name" value="Cu-oxidase_fam"/>
</dbReference>
<accession>A0A062VBH4</accession>
<name>A0A062VBH4_9EURY</name>
<dbReference type="Gene3D" id="2.60.40.420">
    <property type="entry name" value="Cupredoxins - blue copper proteins"/>
    <property type="match status" value="3"/>
</dbReference>
<dbReference type="Pfam" id="PF00394">
    <property type="entry name" value="Cu-oxidase"/>
    <property type="match status" value="1"/>
</dbReference>
<sequence length="516" mass="58548">MKRRIILALLLLTVAVFVMLSEASASKNYQPMGAAMNHIDMDNQLIPDGATIQLEAKPFVKSINGSDVIMYGYNGQIPGPMIKVRQGSSIYVNFTNNLDIETTVHWHGLRLENRFDGVPVVTQEPIKPGESFLYKLDFPDEGIYWYHPHIRDDIGQEMGLYGNMLVEPVNHMSGSVNKEAALFLDDIKVVNGDIYPFNRNYADFTLTGRFGNIMLINGEADYQLNVRKGEVVRFYLTDSANTRTFNFSIENTRMKLIGGDSGRYEKETFVDSVVLSVGERYIVDVLFDKSGTFRILNNIPEENNTVTTYVLGTVNVSDEASFSMRSKSTRSKGFSILKKNYDVISDIAPFKKYRFTEPDYKLDLTVDILDEELAKQLEKMTMDVEPIEWDEDEDMAMMNSMSTSENVKWMIKDNATGKENPGYQVKVGDIKKIRIFNDPESMHPMQHPIHLHGQRFLVLTTDGKYNGNLVWKDTVLVPAGSTIDILVEFTNPEEWLMHCHIPEHAEAGMIASFTVS</sequence>